<dbReference type="InterPro" id="IPR013083">
    <property type="entry name" value="Znf_RING/FYVE/PHD"/>
</dbReference>
<organism evidence="4 5">
    <name type="scientific">Cicer arietinum</name>
    <name type="common">Chickpea</name>
    <name type="synonym">Garbanzo</name>
    <dbReference type="NCBI Taxonomy" id="3827"/>
    <lineage>
        <taxon>Eukaryota</taxon>
        <taxon>Viridiplantae</taxon>
        <taxon>Streptophyta</taxon>
        <taxon>Embryophyta</taxon>
        <taxon>Tracheophyta</taxon>
        <taxon>Spermatophyta</taxon>
        <taxon>Magnoliopsida</taxon>
        <taxon>eudicotyledons</taxon>
        <taxon>Gunneridae</taxon>
        <taxon>Pentapetalae</taxon>
        <taxon>rosids</taxon>
        <taxon>fabids</taxon>
        <taxon>Fabales</taxon>
        <taxon>Fabaceae</taxon>
        <taxon>Papilionoideae</taxon>
        <taxon>50 kb inversion clade</taxon>
        <taxon>NPAAA clade</taxon>
        <taxon>Hologalegina</taxon>
        <taxon>IRL clade</taxon>
        <taxon>Cicereae</taxon>
        <taxon>Cicer</taxon>
    </lineage>
</organism>
<dbReference type="Pfam" id="PF13639">
    <property type="entry name" value="zf-RING_2"/>
    <property type="match status" value="1"/>
</dbReference>
<accession>A0A1S2XZG9</accession>
<dbReference type="InterPro" id="IPR045899">
    <property type="entry name" value="ATL71-like"/>
</dbReference>
<keyword evidence="2" id="KW-0812">Transmembrane</keyword>
<dbReference type="AlphaFoldDB" id="A0A1S2XZG9"/>
<dbReference type="PROSITE" id="PS50089">
    <property type="entry name" value="ZF_RING_2"/>
    <property type="match status" value="1"/>
</dbReference>
<dbReference type="PaxDb" id="3827-XP_004496105.1"/>
<keyword evidence="4" id="KW-1185">Reference proteome</keyword>
<reference evidence="5" key="2">
    <citation type="submission" date="2025-08" db="UniProtKB">
        <authorList>
            <consortium name="RefSeq"/>
        </authorList>
    </citation>
    <scope>IDENTIFICATION</scope>
    <source>
        <tissue evidence="5">Etiolated seedlings</tissue>
    </source>
</reference>
<dbReference type="KEGG" id="cam:101490479"/>
<dbReference type="GeneID" id="101490479"/>
<gene>
    <name evidence="5" type="primary">LOC101490479</name>
</gene>
<protein>
    <submittedName>
        <fullName evidence="5">RING-H2 finger protein ATL70-like</fullName>
    </submittedName>
</protein>
<feature type="transmembrane region" description="Helical" evidence="2">
    <location>
        <begin position="20"/>
        <end position="43"/>
    </location>
</feature>
<sequence length="173" mass="19883">MNNNTSNSDNPSENSNILSYYYIGLSLGFIILMMIIALFSIYCNRRNWQDSLQFRTGSYNSNSNRTLIFMDTNTEVNIEVSEEEQDTILNSYPMLLYSQAKLHKPDSTSLHCSICLADYKDSEWLRLLPDCGHFFHKDCIGTWFRLNFSCPMCRNSPLPTPLAEVTPLATTHN</sequence>
<dbReference type="Proteomes" id="UP000087171">
    <property type="component" value="Chromosome Ca4"/>
</dbReference>
<dbReference type="PANTHER" id="PTHR46719">
    <property type="entry name" value="TRANSCRIPTION FACTOR C2H2 FAMILY-RELATED"/>
    <property type="match status" value="1"/>
</dbReference>
<dbReference type="SUPFAM" id="SSF57850">
    <property type="entry name" value="RING/U-box"/>
    <property type="match status" value="1"/>
</dbReference>
<evidence type="ECO:0000256" key="2">
    <source>
        <dbReference type="SAM" id="Phobius"/>
    </source>
</evidence>
<dbReference type="RefSeq" id="XP_004496105.1">
    <property type="nucleotide sequence ID" value="XM_004496048.3"/>
</dbReference>
<name>A0A1S2XZG9_CICAR</name>
<keyword evidence="2" id="KW-0472">Membrane</keyword>
<feature type="domain" description="RING-type" evidence="3">
    <location>
        <begin position="112"/>
        <end position="154"/>
    </location>
</feature>
<keyword evidence="1" id="KW-0479">Metal-binding</keyword>
<evidence type="ECO:0000256" key="1">
    <source>
        <dbReference type="PROSITE-ProRule" id="PRU00175"/>
    </source>
</evidence>
<evidence type="ECO:0000313" key="5">
    <source>
        <dbReference type="RefSeq" id="XP_004496105.1"/>
    </source>
</evidence>
<proteinExistence type="predicted"/>
<dbReference type="eggNOG" id="KOG0800">
    <property type="taxonomic scope" value="Eukaryota"/>
</dbReference>
<dbReference type="GO" id="GO:0008270">
    <property type="term" value="F:zinc ion binding"/>
    <property type="evidence" value="ECO:0007669"/>
    <property type="project" value="UniProtKB-KW"/>
</dbReference>
<dbReference type="InterPro" id="IPR001841">
    <property type="entry name" value="Znf_RING"/>
</dbReference>
<dbReference type="SMART" id="SM00184">
    <property type="entry name" value="RING"/>
    <property type="match status" value="1"/>
</dbReference>
<dbReference type="OrthoDB" id="8062037at2759"/>
<keyword evidence="2" id="KW-1133">Transmembrane helix</keyword>
<keyword evidence="1" id="KW-0863">Zinc-finger</keyword>
<evidence type="ECO:0000313" key="4">
    <source>
        <dbReference type="Proteomes" id="UP000087171"/>
    </source>
</evidence>
<dbReference type="Gene3D" id="3.30.40.10">
    <property type="entry name" value="Zinc/RING finger domain, C3HC4 (zinc finger)"/>
    <property type="match status" value="1"/>
</dbReference>
<dbReference type="PANTHER" id="PTHR46719:SF22">
    <property type="entry name" value="ZINC FINGER, C3HC4 TYPE (RING FINGER) PROTEIN"/>
    <property type="match status" value="1"/>
</dbReference>
<reference evidence="4" key="1">
    <citation type="journal article" date="2013" name="Nat. Biotechnol.">
        <title>Draft genome sequence of chickpea (Cicer arietinum) provides a resource for trait improvement.</title>
        <authorList>
            <person name="Varshney R.K."/>
            <person name="Song C."/>
            <person name="Saxena R.K."/>
            <person name="Azam S."/>
            <person name="Yu S."/>
            <person name="Sharpe A.G."/>
            <person name="Cannon S."/>
            <person name="Baek J."/>
            <person name="Rosen B.D."/>
            <person name="Tar'an B."/>
            <person name="Millan T."/>
            <person name="Zhang X."/>
            <person name="Ramsay L.D."/>
            <person name="Iwata A."/>
            <person name="Wang Y."/>
            <person name="Nelson W."/>
            <person name="Farmer A.D."/>
            <person name="Gaur P.M."/>
            <person name="Soderlund C."/>
            <person name="Penmetsa R.V."/>
            <person name="Xu C."/>
            <person name="Bharti A.K."/>
            <person name="He W."/>
            <person name="Winter P."/>
            <person name="Zhao S."/>
            <person name="Hane J.K."/>
            <person name="Carrasquilla-Garcia N."/>
            <person name="Condie J.A."/>
            <person name="Upadhyaya H.D."/>
            <person name="Luo M.C."/>
            <person name="Thudi M."/>
            <person name="Gowda C.L."/>
            <person name="Singh N.P."/>
            <person name="Lichtenzveig J."/>
            <person name="Gali K.K."/>
            <person name="Rubio J."/>
            <person name="Nadarajan N."/>
            <person name="Dolezel J."/>
            <person name="Bansal K.C."/>
            <person name="Xu X."/>
            <person name="Edwards D."/>
            <person name="Zhang G."/>
            <person name="Kahl G."/>
            <person name="Gil J."/>
            <person name="Singh K.B."/>
            <person name="Datta S.K."/>
            <person name="Jackson S.A."/>
            <person name="Wang J."/>
            <person name="Cook D.R."/>
        </authorList>
    </citation>
    <scope>NUCLEOTIDE SEQUENCE [LARGE SCALE GENOMIC DNA]</scope>
    <source>
        <strain evidence="4">cv. CDC Frontier</strain>
    </source>
</reference>
<evidence type="ECO:0000259" key="3">
    <source>
        <dbReference type="PROSITE" id="PS50089"/>
    </source>
</evidence>
<dbReference type="CDD" id="cd16461">
    <property type="entry name" value="RING-H2_EL5-like"/>
    <property type="match status" value="1"/>
</dbReference>
<keyword evidence="1" id="KW-0862">Zinc</keyword>